<feature type="transmembrane region" description="Helical" evidence="2">
    <location>
        <begin position="83"/>
        <end position="107"/>
    </location>
</feature>
<feature type="transmembrane region" description="Helical" evidence="2">
    <location>
        <begin position="169"/>
        <end position="190"/>
    </location>
</feature>
<protein>
    <recommendedName>
        <fullName evidence="5">Zinc finger/thioredoxin putative domain-containing protein</fullName>
    </recommendedName>
</protein>
<dbReference type="CDD" id="cd20335">
    <property type="entry name" value="BRcat_RBR"/>
    <property type="match status" value="1"/>
</dbReference>
<dbReference type="InterPro" id="IPR011723">
    <property type="entry name" value="Znf/thioredoxin_put"/>
</dbReference>
<evidence type="ECO:0000313" key="4">
    <source>
        <dbReference type="Proteomes" id="UP000320496"/>
    </source>
</evidence>
<dbReference type="Gene3D" id="2.20.28.160">
    <property type="match status" value="1"/>
</dbReference>
<evidence type="ECO:0000313" key="3">
    <source>
        <dbReference type="EMBL" id="QDU36840.1"/>
    </source>
</evidence>
<reference evidence="3 4" key="1">
    <citation type="submission" date="2019-02" db="EMBL/GenBank/DDBJ databases">
        <title>Deep-cultivation of Planctomycetes and their phenomic and genomic characterization uncovers novel biology.</title>
        <authorList>
            <person name="Wiegand S."/>
            <person name="Jogler M."/>
            <person name="Boedeker C."/>
            <person name="Pinto D."/>
            <person name="Vollmers J."/>
            <person name="Rivas-Marin E."/>
            <person name="Kohn T."/>
            <person name="Peeters S.H."/>
            <person name="Heuer A."/>
            <person name="Rast P."/>
            <person name="Oberbeckmann S."/>
            <person name="Bunk B."/>
            <person name="Jeske O."/>
            <person name="Meyerdierks A."/>
            <person name="Storesund J.E."/>
            <person name="Kallscheuer N."/>
            <person name="Luecker S."/>
            <person name="Lage O.M."/>
            <person name="Pohl T."/>
            <person name="Merkel B.J."/>
            <person name="Hornburger P."/>
            <person name="Mueller R.-W."/>
            <person name="Bruemmer F."/>
            <person name="Labrenz M."/>
            <person name="Spormann A.M."/>
            <person name="Op den Camp H."/>
            <person name="Overmann J."/>
            <person name="Amann R."/>
            <person name="Jetten M.S.M."/>
            <person name="Mascher T."/>
            <person name="Medema M.H."/>
            <person name="Devos D.P."/>
            <person name="Kaster A.-K."/>
            <person name="Ovreas L."/>
            <person name="Rohde M."/>
            <person name="Galperin M.Y."/>
            <person name="Jogler C."/>
        </authorList>
    </citation>
    <scope>NUCLEOTIDE SEQUENCE [LARGE SCALE GENOMIC DNA]</scope>
    <source>
        <strain evidence="3 4">Mal4</strain>
    </source>
</reference>
<accession>A0A517Z2W2</accession>
<feature type="region of interest" description="Disordered" evidence="1">
    <location>
        <begin position="31"/>
        <end position="76"/>
    </location>
</feature>
<feature type="compositionally biased region" description="Acidic residues" evidence="1">
    <location>
        <begin position="43"/>
        <end position="61"/>
    </location>
</feature>
<feature type="transmembrane region" description="Helical" evidence="2">
    <location>
        <begin position="113"/>
        <end position="136"/>
    </location>
</feature>
<dbReference type="OrthoDB" id="207848at2"/>
<name>A0A517Z2W2_9PLAN</name>
<keyword evidence="2" id="KW-0472">Membrane</keyword>
<evidence type="ECO:0000256" key="2">
    <source>
        <dbReference type="SAM" id="Phobius"/>
    </source>
</evidence>
<organism evidence="3 4">
    <name type="scientific">Maioricimonas rarisocia</name>
    <dbReference type="NCBI Taxonomy" id="2528026"/>
    <lineage>
        <taxon>Bacteria</taxon>
        <taxon>Pseudomonadati</taxon>
        <taxon>Planctomycetota</taxon>
        <taxon>Planctomycetia</taxon>
        <taxon>Planctomycetales</taxon>
        <taxon>Planctomycetaceae</taxon>
        <taxon>Maioricimonas</taxon>
    </lineage>
</organism>
<dbReference type="RefSeq" id="WP_145367466.1">
    <property type="nucleotide sequence ID" value="NZ_CP036275.1"/>
</dbReference>
<dbReference type="Proteomes" id="UP000320496">
    <property type="component" value="Chromosome"/>
</dbReference>
<keyword evidence="2" id="KW-0812">Transmembrane</keyword>
<evidence type="ECO:0000256" key="1">
    <source>
        <dbReference type="SAM" id="MobiDB-lite"/>
    </source>
</evidence>
<dbReference type="EMBL" id="CP036275">
    <property type="protein sequence ID" value="QDU36840.1"/>
    <property type="molecule type" value="Genomic_DNA"/>
</dbReference>
<dbReference type="AlphaFoldDB" id="A0A517Z2W2"/>
<sequence>MSHVNQCPQCQARLRIPEERAGQAVKCPKCGTRFRTEGKPPQEEFDEPWLEDDFGDEEYGDLPDVPQKKTKKKPRRTGSLQPFLRQWLTACAILAAVSILLAVGGLFSEPVAIAATAVCIVWSLGCILGGHFWIAIELGKESALKALAALTVPFYALATAMSRKPPMKGGIVMASVIAPTVLLGLMMLAFKPMYTGEGRRAARARSWDDMIHRMESNTPANASIVNATVYVASRPGSLDNLQPRAEQLLTRFDSYVPGSLQIDAANRTIRYQYRGSKRFEKLYALYLSSETGAFVVDSRPQAAGET</sequence>
<dbReference type="KEGG" id="mri:Mal4_11400"/>
<keyword evidence="2" id="KW-1133">Transmembrane helix</keyword>
<gene>
    <name evidence="3" type="ORF">Mal4_11400</name>
</gene>
<dbReference type="NCBIfam" id="TIGR02098">
    <property type="entry name" value="MJ0042_CXXC"/>
    <property type="match status" value="1"/>
</dbReference>
<feature type="transmembrane region" description="Helical" evidence="2">
    <location>
        <begin position="143"/>
        <end position="163"/>
    </location>
</feature>
<proteinExistence type="predicted"/>
<keyword evidence="4" id="KW-1185">Reference proteome</keyword>
<evidence type="ECO:0008006" key="5">
    <source>
        <dbReference type="Google" id="ProtNLM"/>
    </source>
</evidence>